<evidence type="ECO:0000313" key="6">
    <source>
        <dbReference type="Proteomes" id="UP000001819"/>
    </source>
</evidence>
<protein>
    <recommendedName>
        <fullName evidence="5">UDP-glucuronosyltransferase</fullName>
        <ecNumber evidence="5">2.4.1.17</ecNumber>
    </recommendedName>
</protein>
<dbReference type="FunFam" id="3.40.50.2000:FF:000021">
    <property type="entry name" value="UDP-glucuronosyltransferase"/>
    <property type="match status" value="1"/>
</dbReference>
<comment type="similarity">
    <text evidence="1 4">Belongs to the UDP-glycosyltransferase family.</text>
</comment>
<dbReference type="EC" id="2.4.1.17" evidence="5"/>
<dbReference type="InParanoid" id="A0A6I8URU4"/>
<dbReference type="CDD" id="cd03784">
    <property type="entry name" value="GT1_Gtf-like"/>
    <property type="match status" value="1"/>
</dbReference>
<dbReference type="PANTHER" id="PTHR48043:SF159">
    <property type="entry name" value="EG:EG0003.4 PROTEIN-RELATED"/>
    <property type="match status" value="1"/>
</dbReference>
<feature type="transmembrane region" description="Helical" evidence="5">
    <location>
        <begin position="490"/>
        <end position="519"/>
    </location>
</feature>
<dbReference type="GO" id="GO:0016020">
    <property type="term" value="C:membrane"/>
    <property type="evidence" value="ECO:0007669"/>
    <property type="project" value="UniProtKB-SubCell"/>
</dbReference>
<keyword evidence="3 4" id="KW-0808">Transferase</keyword>
<keyword evidence="5" id="KW-0472">Membrane</keyword>
<comment type="catalytic activity">
    <reaction evidence="5">
        <text>glucuronate acceptor + UDP-alpha-D-glucuronate = acceptor beta-D-glucuronoside + UDP + H(+)</text>
        <dbReference type="Rhea" id="RHEA:21032"/>
        <dbReference type="ChEBI" id="CHEBI:15378"/>
        <dbReference type="ChEBI" id="CHEBI:58052"/>
        <dbReference type="ChEBI" id="CHEBI:58223"/>
        <dbReference type="ChEBI" id="CHEBI:132367"/>
        <dbReference type="ChEBI" id="CHEBI:132368"/>
        <dbReference type="EC" id="2.4.1.17"/>
    </reaction>
</comment>
<accession>A0A6I8URU4</accession>
<dbReference type="InterPro" id="IPR002213">
    <property type="entry name" value="UDP_glucos_trans"/>
</dbReference>
<evidence type="ECO:0000256" key="5">
    <source>
        <dbReference type="RuleBase" id="RU362059"/>
    </source>
</evidence>
<dbReference type="InterPro" id="IPR050271">
    <property type="entry name" value="UDP-glycosyltransferase"/>
</dbReference>
<dbReference type="PANTHER" id="PTHR48043">
    <property type="entry name" value="EG:EG0003.4 PROTEIN-RELATED"/>
    <property type="match status" value="1"/>
</dbReference>
<dbReference type="GO" id="GO:0015020">
    <property type="term" value="F:glucuronosyltransferase activity"/>
    <property type="evidence" value="ECO:0007669"/>
    <property type="project" value="UniProtKB-EC"/>
</dbReference>
<dbReference type="Gene3D" id="3.40.50.2000">
    <property type="entry name" value="Glycogen Phosphorylase B"/>
    <property type="match status" value="1"/>
</dbReference>
<proteinExistence type="inferred from homology"/>
<evidence type="ECO:0000256" key="3">
    <source>
        <dbReference type="ARBA" id="ARBA00022679"/>
    </source>
</evidence>
<gene>
    <name evidence="7" type="primary">Ugt35A1</name>
</gene>
<feature type="signal peptide" evidence="5">
    <location>
        <begin position="1"/>
        <end position="23"/>
    </location>
</feature>
<dbReference type="SUPFAM" id="SSF53756">
    <property type="entry name" value="UDP-Glycosyltransferase/glycogen phosphorylase"/>
    <property type="match status" value="1"/>
</dbReference>
<dbReference type="InterPro" id="IPR035595">
    <property type="entry name" value="UDP_glycos_trans_CS"/>
</dbReference>
<keyword evidence="6" id="KW-1185">Reference proteome</keyword>
<dbReference type="AlphaFoldDB" id="A0A6I8URU4"/>
<name>A0A6I8URU4_DROPS</name>
<keyword evidence="5" id="KW-0732">Signal</keyword>
<comment type="subcellular location">
    <subcellularLocation>
        <location evidence="5">Membrane</location>
        <topology evidence="5">Single-pass membrane protein</topology>
    </subcellularLocation>
</comment>
<organism evidence="6 7">
    <name type="scientific">Drosophila pseudoobscura pseudoobscura</name>
    <name type="common">Fruit fly</name>
    <dbReference type="NCBI Taxonomy" id="46245"/>
    <lineage>
        <taxon>Eukaryota</taxon>
        <taxon>Metazoa</taxon>
        <taxon>Ecdysozoa</taxon>
        <taxon>Arthropoda</taxon>
        <taxon>Hexapoda</taxon>
        <taxon>Insecta</taxon>
        <taxon>Pterygota</taxon>
        <taxon>Neoptera</taxon>
        <taxon>Endopterygota</taxon>
        <taxon>Diptera</taxon>
        <taxon>Brachycera</taxon>
        <taxon>Muscomorpha</taxon>
        <taxon>Ephydroidea</taxon>
        <taxon>Drosophilidae</taxon>
        <taxon>Drosophila</taxon>
        <taxon>Sophophora</taxon>
    </lineage>
</organism>
<reference evidence="7" key="2">
    <citation type="submission" date="2025-08" db="UniProtKB">
        <authorList>
            <consortium name="RefSeq"/>
        </authorList>
    </citation>
    <scope>IDENTIFICATION</scope>
    <source>
        <strain evidence="7">MV-25-SWS-2005</strain>
        <tissue evidence="7">Whole body</tissue>
    </source>
</reference>
<evidence type="ECO:0000256" key="4">
    <source>
        <dbReference type="RuleBase" id="RU003718"/>
    </source>
</evidence>
<feature type="chain" id="PRO_5026377213" description="UDP-glucuronosyltransferase" evidence="5">
    <location>
        <begin position="24"/>
        <end position="533"/>
    </location>
</feature>
<evidence type="ECO:0000256" key="2">
    <source>
        <dbReference type="ARBA" id="ARBA00022676"/>
    </source>
</evidence>
<dbReference type="Pfam" id="PF00201">
    <property type="entry name" value="UDPGT"/>
    <property type="match status" value="1"/>
</dbReference>
<reference evidence="6" key="1">
    <citation type="submission" date="2024-06" db="UniProtKB">
        <authorList>
            <consortium name="RefSeq"/>
        </authorList>
    </citation>
    <scope>NUCLEOTIDE SEQUENCE [LARGE SCALE GENOMIC DNA]</scope>
    <source>
        <strain evidence="6">MV2-25</strain>
    </source>
</reference>
<keyword evidence="5" id="KW-1133">Transmembrane helix</keyword>
<dbReference type="RefSeq" id="XP_001359923.3">
    <property type="nucleotide sequence ID" value="XM_001359886.4"/>
</dbReference>
<sequence length="533" mass="60024">MRTPCSLLALGLGLFLLLSVGAADERVQSPKILAVFPFTGRSQYIFAEQYLKELARRGHNVTVINTFGSDKSEPNFRVIGATKIHELMAAFAAAGFSQPAGQWKMLSMTTEFLNMLTANVLEDAAVKALLESHETFDLLIMETVQNEALFGLGQHFGALTIGISSYGTDRHIDELMGNISPLSYNPMLLSSRTEQMSYEERLWNVWEAAVVWLHKRLVHLPTQRQLYGKYFPQAQQSLEQVMDSFSLMLLGQHFSLSYPRPYLPNMIEVGGLHLEQQRTVQPLPADIAEFVEQSPHGVIYFSMGSNIKSADLPPSTRKVLMETLSALPQRVLWKFEADQLEDKPENVFISKWFPQPDILAHPNVKLFITHGGLLSTIESIFFGKPVLGLPVFYDQHLNVQRAKQAGYGLAADLWGSNSTELQSLIHELLDNPSYAEAAQIKSKLYRDQKETALERAVWWTEYVLRHEGAAHLRCASRQLNFVQLHGLDTWGVLGAVAVLSLLVILFVLKLLIEALCYVISKRRRGTENKLKEQ</sequence>
<evidence type="ECO:0000313" key="7">
    <source>
        <dbReference type="RefSeq" id="XP_001359923.3"/>
    </source>
</evidence>
<dbReference type="FunCoup" id="A0A6I8URU4">
    <property type="interactions" value="266"/>
</dbReference>
<dbReference type="KEGG" id="dpo:4803130"/>
<keyword evidence="2 4" id="KW-0328">Glycosyltransferase</keyword>
<dbReference type="Proteomes" id="UP000001819">
    <property type="component" value="Chromosome 2"/>
</dbReference>
<keyword evidence="5" id="KW-0812">Transmembrane</keyword>
<evidence type="ECO:0000256" key="1">
    <source>
        <dbReference type="ARBA" id="ARBA00009995"/>
    </source>
</evidence>
<dbReference type="PROSITE" id="PS00375">
    <property type="entry name" value="UDPGT"/>
    <property type="match status" value="1"/>
</dbReference>